<feature type="domain" description="G-protein coupled receptors family 1 profile" evidence="13">
    <location>
        <begin position="90"/>
        <end position="160"/>
    </location>
</feature>
<organism evidence="14 15">
    <name type="scientific">Takifugu bimaculatus</name>
    <dbReference type="NCBI Taxonomy" id="433685"/>
    <lineage>
        <taxon>Eukaryota</taxon>
        <taxon>Metazoa</taxon>
        <taxon>Chordata</taxon>
        <taxon>Craniata</taxon>
        <taxon>Vertebrata</taxon>
        <taxon>Euteleostomi</taxon>
        <taxon>Actinopterygii</taxon>
        <taxon>Neopterygii</taxon>
        <taxon>Teleostei</taxon>
        <taxon>Neoteleostei</taxon>
        <taxon>Acanthomorphata</taxon>
        <taxon>Eupercaria</taxon>
        <taxon>Tetraodontiformes</taxon>
        <taxon>Tetradontoidea</taxon>
        <taxon>Tetraodontidae</taxon>
        <taxon>Takifugu</taxon>
    </lineage>
</organism>
<evidence type="ECO:0000256" key="11">
    <source>
        <dbReference type="SAM" id="MobiDB-lite"/>
    </source>
</evidence>
<evidence type="ECO:0000256" key="1">
    <source>
        <dbReference type="ARBA" id="ARBA00004651"/>
    </source>
</evidence>
<evidence type="ECO:0000256" key="3">
    <source>
        <dbReference type="ARBA" id="ARBA00022692"/>
    </source>
</evidence>
<keyword evidence="5" id="KW-0297">G-protein coupled receptor</keyword>
<dbReference type="PANTHER" id="PTHR24232">
    <property type="entry name" value="G-PROTEIN COUPLED RECEPTOR"/>
    <property type="match status" value="1"/>
</dbReference>
<feature type="region of interest" description="Disordered" evidence="11">
    <location>
        <begin position="204"/>
        <end position="237"/>
    </location>
</feature>
<evidence type="ECO:0000256" key="7">
    <source>
        <dbReference type="ARBA" id="ARBA00023157"/>
    </source>
</evidence>
<dbReference type="GO" id="GO:0005886">
    <property type="term" value="C:plasma membrane"/>
    <property type="evidence" value="ECO:0007669"/>
    <property type="project" value="UniProtKB-SubCell"/>
</dbReference>
<comment type="subcellular location">
    <subcellularLocation>
        <location evidence="1">Cell membrane</location>
        <topology evidence="1">Multi-pass membrane protein</topology>
    </subcellularLocation>
</comment>
<feature type="transmembrane region" description="Helical" evidence="12">
    <location>
        <begin position="78"/>
        <end position="99"/>
    </location>
</feature>
<evidence type="ECO:0000256" key="2">
    <source>
        <dbReference type="ARBA" id="ARBA00022475"/>
    </source>
</evidence>
<dbReference type="Gene3D" id="1.20.1070.10">
    <property type="entry name" value="Rhodopsin 7-helix transmembrane proteins"/>
    <property type="match status" value="1"/>
</dbReference>
<dbReference type="InterPro" id="IPR003912">
    <property type="entry name" value="Protea_act_rcpt"/>
</dbReference>
<comment type="caution">
    <text evidence="14">The sequence shown here is derived from an EMBL/GenBank/DDBJ whole genome shotgun (WGS) entry which is preliminary data.</text>
</comment>
<feature type="compositionally biased region" description="Basic residues" evidence="11">
    <location>
        <begin position="220"/>
        <end position="232"/>
    </location>
</feature>
<evidence type="ECO:0000256" key="5">
    <source>
        <dbReference type="ARBA" id="ARBA00023040"/>
    </source>
</evidence>
<feature type="region of interest" description="Disordered" evidence="11">
    <location>
        <begin position="256"/>
        <end position="290"/>
    </location>
</feature>
<dbReference type="GO" id="GO:0015057">
    <property type="term" value="F:thrombin-activated receptor activity"/>
    <property type="evidence" value="ECO:0007669"/>
    <property type="project" value="InterPro"/>
</dbReference>
<dbReference type="AlphaFoldDB" id="A0A4Z2BIL8"/>
<keyword evidence="2" id="KW-1003">Cell membrane</keyword>
<keyword evidence="8" id="KW-0675">Receptor</keyword>
<dbReference type="PANTHER" id="PTHR24232:SF106">
    <property type="entry name" value="COAGULATION FACTOR II (THROMBIN) RECEPTOR-LIKE 1 ISOFORM X1"/>
    <property type="match status" value="1"/>
</dbReference>
<keyword evidence="9" id="KW-0325">Glycoprotein</keyword>
<dbReference type="EMBL" id="SWLE01000014">
    <property type="protein sequence ID" value="TNM92163.1"/>
    <property type="molecule type" value="Genomic_DNA"/>
</dbReference>
<keyword evidence="7" id="KW-1015">Disulfide bond</keyword>
<keyword evidence="10" id="KW-0807">Transducer</keyword>
<sequence length="290" mass="32705">MQLVQQVIGYLLYKNLIFPASQDFQLYNSGGKLCMELFRSRGRGFIGWKDPENVDDVIVDQTAVDTLTSPLTTVFMPVLYIIVLVVGLPANAMAVWVFLFRTKKKHPSSIYMANLALADLLFVIWTPLKISYHFQGNNWTYGEPLCKVLMGFFYGNMYCSGALHRLSERSEVLGRGPPPVPAEEEQQSGGVRLRRHLGVHLEHHHASVPVQPHRQAQNPQHHHLPRRQRHSRPPQPVPFDRAAVLLLHLHGFGRVPGPVRRHRGGLHPVAEGPGGQHGRQRGLQEPPPMP</sequence>
<dbReference type="Pfam" id="PF00001">
    <property type="entry name" value="7tm_1"/>
    <property type="match status" value="1"/>
</dbReference>
<proteinExistence type="predicted"/>
<dbReference type="GO" id="GO:0007200">
    <property type="term" value="P:phospholipase C-activating G protein-coupled receptor signaling pathway"/>
    <property type="evidence" value="ECO:0007669"/>
    <property type="project" value="TreeGrafter"/>
</dbReference>
<keyword evidence="15" id="KW-1185">Reference proteome</keyword>
<evidence type="ECO:0000256" key="8">
    <source>
        <dbReference type="ARBA" id="ARBA00023170"/>
    </source>
</evidence>
<evidence type="ECO:0000259" key="13">
    <source>
        <dbReference type="PROSITE" id="PS50262"/>
    </source>
</evidence>
<feature type="transmembrane region" description="Helical" evidence="12">
    <location>
        <begin position="111"/>
        <end position="128"/>
    </location>
</feature>
<reference evidence="14 15" key="1">
    <citation type="submission" date="2019-04" db="EMBL/GenBank/DDBJ databases">
        <title>The sequence and de novo assembly of Takifugu bimaculatus genome using PacBio and Hi-C technologies.</title>
        <authorList>
            <person name="Xu P."/>
            <person name="Liu B."/>
            <person name="Zhou Z."/>
        </authorList>
    </citation>
    <scope>NUCLEOTIDE SEQUENCE [LARGE SCALE GENOMIC DNA]</scope>
    <source>
        <strain evidence="14">TB-2018</strain>
        <tissue evidence="14">Muscle</tissue>
    </source>
</reference>
<evidence type="ECO:0000313" key="15">
    <source>
        <dbReference type="Proteomes" id="UP000516260"/>
    </source>
</evidence>
<evidence type="ECO:0000313" key="14">
    <source>
        <dbReference type="EMBL" id="TNM92163.1"/>
    </source>
</evidence>
<keyword evidence="4 12" id="KW-1133">Transmembrane helix</keyword>
<dbReference type="PRINTS" id="PR01428">
    <property type="entry name" value="PROTEASEAR"/>
</dbReference>
<keyword evidence="6 12" id="KW-0472">Membrane</keyword>
<evidence type="ECO:0000256" key="10">
    <source>
        <dbReference type="ARBA" id="ARBA00023224"/>
    </source>
</evidence>
<dbReference type="Proteomes" id="UP000516260">
    <property type="component" value="Chromosome 21"/>
</dbReference>
<dbReference type="PROSITE" id="PS50262">
    <property type="entry name" value="G_PROTEIN_RECEP_F1_2"/>
    <property type="match status" value="1"/>
</dbReference>
<evidence type="ECO:0000256" key="9">
    <source>
        <dbReference type="ARBA" id="ARBA00023180"/>
    </source>
</evidence>
<evidence type="ECO:0000256" key="4">
    <source>
        <dbReference type="ARBA" id="ARBA00022989"/>
    </source>
</evidence>
<keyword evidence="3 12" id="KW-0812">Transmembrane</keyword>
<dbReference type="InterPro" id="IPR000276">
    <property type="entry name" value="GPCR_Rhodpsn"/>
</dbReference>
<evidence type="ECO:0000256" key="12">
    <source>
        <dbReference type="SAM" id="Phobius"/>
    </source>
</evidence>
<name>A0A4Z2BIL8_9TELE</name>
<dbReference type="SUPFAM" id="SSF81321">
    <property type="entry name" value="Family A G protein-coupled receptor-like"/>
    <property type="match status" value="1"/>
</dbReference>
<dbReference type="GO" id="GO:0035025">
    <property type="term" value="P:positive regulation of Rho protein signal transduction"/>
    <property type="evidence" value="ECO:0007669"/>
    <property type="project" value="TreeGrafter"/>
</dbReference>
<feature type="region of interest" description="Disordered" evidence="11">
    <location>
        <begin position="171"/>
        <end position="190"/>
    </location>
</feature>
<accession>A0A4Z2BIL8</accession>
<dbReference type="InterPro" id="IPR017452">
    <property type="entry name" value="GPCR_Rhodpsn_7TM"/>
</dbReference>
<gene>
    <name evidence="14" type="ORF">fugu_019175</name>
</gene>
<evidence type="ECO:0000256" key="6">
    <source>
        <dbReference type="ARBA" id="ARBA00023136"/>
    </source>
</evidence>
<dbReference type="GO" id="GO:0007596">
    <property type="term" value="P:blood coagulation"/>
    <property type="evidence" value="ECO:0007669"/>
    <property type="project" value="InterPro"/>
</dbReference>
<protein>
    <recommendedName>
        <fullName evidence="13">G-protein coupled receptors family 1 profile domain-containing protein</fullName>
    </recommendedName>
</protein>
<dbReference type="PRINTS" id="PR00237">
    <property type="entry name" value="GPCRRHODOPSN"/>
</dbReference>